<accession>A0A3S3NK19</accession>
<reference evidence="2 3" key="1">
    <citation type="journal article" date="2018" name="Gigascience">
        <title>Genomes of trombidid mites reveal novel predicted allergens and laterally-transferred genes associated with secondary metabolism.</title>
        <authorList>
            <person name="Dong X."/>
            <person name="Chaisiri K."/>
            <person name="Xia D."/>
            <person name="Armstrong S.D."/>
            <person name="Fang Y."/>
            <person name="Donnelly M.J."/>
            <person name="Kadowaki T."/>
            <person name="McGarry J.W."/>
            <person name="Darby A.C."/>
            <person name="Makepeace B.L."/>
        </authorList>
    </citation>
    <scope>NUCLEOTIDE SEQUENCE [LARGE SCALE GENOMIC DNA]</scope>
    <source>
        <strain evidence="2">UoL-WK</strain>
    </source>
</reference>
<gene>
    <name evidence="2" type="ORF">B4U79_12545</name>
</gene>
<dbReference type="InterPro" id="IPR058698">
    <property type="entry name" value="CUB_metazoa"/>
</dbReference>
<feature type="domain" description="CUB" evidence="1">
    <location>
        <begin position="91"/>
        <end position="250"/>
    </location>
</feature>
<dbReference type="EMBL" id="NCKU01005711">
    <property type="protein sequence ID" value="RWS04237.1"/>
    <property type="molecule type" value="Genomic_DNA"/>
</dbReference>
<keyword evidence="3" id="KW-1185">Reference proteome</keyword>
<sequence>MLCQLRLDFIDFELNQPSNGNCESDQFVVTGQNANSIVPALCGFNSGQHLYVDIENTFGPYVLRTITRGDGVRLWNIRVSLIECTNPSRAPENCLQYFTGPNGVFSSFNYVDTNQMEALAKLSPNQNMFAFTYLNNLNYAICFRKEAAFCTQTYSASSSSSPFAIINVAPNGSALFDISTAGAGVLKCQFDFLLLSGIRFCGTHLNPFGINQEPVVDLPITDSNSGPFIARFTSDRVVPARGFKLHFQQNPCTNSIENPVITFSFGAYRVPQNN</sequence>
<dbReference type="PANTHER" id="PTHR33236">
    <property type="entry name" value="INTRAFLAGELLAR TRANSPORT PROTEIN 122 FAMILY PROTEIN-RELATED"/>
    <property type="match status" value="1"/>
</dbReference>
<dbReference type="STRING" id="1965070.A0A3S3NK19"/>
<evidence type="ECO:0000259" key="1">
    <source>
        <dbReference type="Pfam" id="PF26080"/>
    </source>
</evidence>
<dbReference type="AlphaFoldDB" id="A0A3S3NK19"/>
<protein>
    <recommendedName>
        <fullName evidence="1">CUB domain-containing protein</fullName>
    </recommendedName>
</protein>
<comment type="caution">
    <text evidence="2">The sequence shown here is derived from an EMBL/GenBank/DDBJ whole genome shotgun (WGS) entry which is preliminary data.</text>
</comment>
<feature type="non-terminal residue" evidence="2">
    <location>
        <position position="274"/>
    </location>
</feature>
<evidence type="ECO:0000313" key="2">
    <source>
        <dbReference type="EMBL" id="RWS04237.1"/>
    </source>
</evidence>
<organism evidence="2 3">
    <name type="scientific">Dinothrombium tinctorium</name>
    <dbReference type="NCBI Taxonomy" id="1965070"/>
    <lineage>
        <taxon>Eukaryota</taxon>
        <taxon>Metazoa</taxon>
        <taxon>Ecdysozoa</taxon>
        <taxon>Arthropoda</taxon>
        <taxon>Chelicerata</taxon>
        <taxon>Arachnida</taxon>
        <taxon>Acari</taxon>
        <taxon>Acariformes</taxon>
        <taxon>Trombidiformes</taxon>
        <taxon>Prostigmata</taxon>
        <taxon>Anystina</taxon>
        <taxon>Parasitengona</taxon>
        <taxon>Trombidioidea</taxon>
        <taxon>Trombidiidae</taxon>
        <taxon>Dinothrombium</taxon>
    </lineage>
</organism>
<evidence type="ECO:0000313" key="3">
    <source>
        <dbReference type="Proteomes" id="UP000285301"/>
    </source>
</evidence>
<dbReference type="PANTHER" id="PTHR33236:SF11">
    <property type="entry name" value="CUB DOMAIN-CONTAINING PROTEIN"/>
    <property type="match status" value="1"/>
</dbReference>
<dbReference type="OrthoDB" id="6479909at2759"/>
<dbReference type="Pfam" id="PF26080">
    <property type="entry name" value="CUB_animal"/>
    <property type="match status" value="1"/>
</dbReference>
<dbReference type="Proteomes" id="UP000285301">
    <property type="component" value="Unassembled WGS sequence"/>
</dbReference>
<proteinExistence type="predicted"/>
<name>A0A3S3NK19_9ACAR</name>